<dbReference type="Gene3D" id="1.20.58.220">
    <property type="entry name" value="Phosphate transport system protein phou homolog 2, domain 2"/>
    <property type="match status" value="1"/>
</dbReference>
<dbReference type="GO" id="GO:0006817">
    <property type="term" value="P:phosphate ion transport"/>
    <property type="evidence" value="ECO:0007669"/>
    <property type="project" value="UniProtKB-KW"/>
</dbReference>
<dbReference type="GO" id="GO:0030643">
    <property type="term" value="P:intracellular phosphate ion homeostasis"/>
    <property type="evidence" value="ECO:0007669"/>
    <property type="project" value="InterPro"/>
</dbReference>
<name>A0AAT9FR31_9BACT</name>
<comment type="subcellular location">
    <subcellularLocation>
        <location evidence="1 8">Cytoplasm</location>
    </subcellularLocation>
</comment>
<comment type="subunit">
    <text evidence="3 8">Homodimer.</text>
</comment>
<evidence type="ECO:0000259" key="9">
    <source>
        <dbReference type="Pfam" id="PF01895"/>
    </source>
</evidence>
<evidence type="ECO:0000256" key="3">
    <source>
        <dbReference type="ARBA" id="ARBA00011738"/>
    </source>
</evidence>
<protein>
    <recommendedName>
        <fullName evidence="8">Phosphate-specific transport system accessory protein PhoU</fullName>
    </recommendedName>
</protein>
<feature type="domain" description="PhoU" evidence="9">
    <location>
        <begin position="25"/>
        <end position="109"/>
    </location>
</feature>
<sequence>MPNQGHILSTFDDSLRQLRETTIAMGAGTQRNLQNAIRGLLERNKELCNTAIADDDDEDRLEVEIDRLGMSIITKFRPLASDLRMVIASMKLANHLERISDQAVSIAKRARKLMKNSEIPETRNIEGLYQVASGMLADALTAYADSNMQLAVGVIDREKNLKKCHKTTSRNFAKALEGESDQYRDYLDLVFICRWLERVGDLATNIAEDVIFEETSTDIRHGGELPAELQ</sequence>
<dbReference type="GO" id="GO:0005737">
    <property type="term" value="C:cytoplasm"/>
    <property type="evidence" value="ECO:0007669"/>
    <property type="project" value="UniProtKB-SubCell"/>
</dbReference>
<evidence type="ECO:0000256" key="4">
    <source>
        <dbReference type="ARBA" id="ARBA00022448"/>
    </source>
</evidence>
<dbReference type="FunFam" id="1.20.58.220:FF:000004">
    <property type="entry name" value="Phosphate-specific transport system accessory protein PhoU"/>
    <property type="match status" value="1"/>
</dbReference>
<accession>A0AAT9FR31</accession>
<dbReference type="InterPro" id="IPR038078">
    <property type="entry name" value="PhoU-like_sf"/>
</dbReference>
<dbReference type="EMBL" id="AP026866">
    <property type="protein sequence ID" value="BDS08438.1"/>
    <property type="molecule type" value="Genomic_DNA"/>
</dbReference>
<dbReference type="InterPro" id="IPR026022">
    <property type="entry name" value="PhoU_dom"/>
</dbReference>
<evidence type="ECO:0000313" key="10">
    <source>
        <dbReference type="EMBL" id="BDS08438.1"/>
    </source>
</evidence>
<gene>
    <name evidence="10" type="primary">phoU</name>
    <name evidence="10" type="ORF">NT6N_34780</name>
</gene>
<dbReference type="InterPro" id="IPR028366">
    <property type="entry name" value="PhoU"/>
</dbReference>
<keyword evidence="5 8" id="KW-0963">Cytoplasm</keyword>
<feature type="domain" description="PhoU" evidence="9">
    <location>
        <begin position="128"/>
        <end position="210"/>
    </location>
</feature>
<dbReference type="PANTHER" id="PTHR42930">
    <property type="entry name" value="PHOSPHATE-SPECIFIC TRANSPORT SYSTEM ACCESSORY PROTEIN PHOU"/>
    <property type="match status" value="1"/>
</dbReference>
<evidence type="ECO:0000256" key="1">
    <source>
        <dbReference type="ARBA" id="ARBA00004496"/>
    </source>
</evidence>
<dbReference type="Pfam" id="PF01895">
    <property type="entry name" value="PhoU"/>
    <property type="match status" value="2"/>
</dbReference>
<organism evidence="10">
    <name type="scientific">Oceaniferula spumae</name>
    <dbReference type="NCBI Taxonomy" id="2979115"/>
    <lineage>
        <taxon>Bacteria</taxon>
        <taxon>Pseudomonadati</taxon>
        <taxon>Verrucomicrobiota</taxon>
        <taxon>Verrucomicrobiia</taxon>
        <taxon>Verrucomicrobiales</taxon>
        <taxon>Verrucomicrobiaceae</taxon>
        <taxon>Oceaniferula</taxon>
    </lineage>
</organism>
<dbReference type="PIRSF" id="PIRSF003107">
    <property type="entry name" value="PhoU"/>
    <property type="match status" value="1"/>
</dbReference>
<dbReference type="NCBIfam" id="TIGR02135">
    <property type="entry name" value="phoU_full"/>
    <property type="match status" value="1"/>
</dbReference>
<keyword evidence="6 8" id="KW-0592">Phosphate transport</keyword>
<keyword evidence="4 8" id="KW-0813">Transport</keyword>
<evidence type="ECO:0000256" key="5">
    <source>
        <dbReference type="ARBA" id="ARBA00022490"/>
    </source>
</evidence>
<evidence type="ECO:0000256" key="6">
    <source>
        <dbReference type="ARBA" id="ARBA00022592"/>
    </source>
</evidence>
<dbReference type="SUPFAM" id="SSF109755">
    <property type="entry name" value="PhoU-like"/>
    <property type="match status" value="1"/>
</dbReference>
<evidence type="ECO:0000256" key="8">
    <source>
        <dbReference type="PIRNR" id="PIRNR003107"/>
    </source>
</evidence>
<dbReference type="PANTHER" id="PTHR42930:SF3">
    <property type="entry name" value="PHOSPHATE-SPECIFIC TRANSPORT SYSTEM ACCESSORY PROTEIN PHOU"/>
    <property type="match status" value="1"/>
</dbReference>
<dbReference type="GO" id="GO:0045936">
    <property type="term" value="P:negative regulation of phosphate metabolic process"/>
    <property type="evidence" value="ECO:0007669"/>
    <property type="project" value="InterPro"/>
</dbReference>
<evidence type="ECO:0000256" key="2">
    <source>
        <dbReference type="ARBA" id="ARBA00008107"/>
    </source>
</evidence>
<reference evidence="10" key="1">
    <citation type="submission" date="2024-07" db="EMBL/GenBank/DDBJ databases">
        <title>Complete genome sequence of Verrucomicrobiaceae bacterium NT6N.</title>
        <authorList>
            <person name="Huang C."/>
            <person name="Takami H."/>
            <person name="Hamasaki K."/>
        </authorList>
    </citation>
    <scope>NUCLEOTIDE SEQUENCE</scope>
    <source>
        <strain evidence="10">NT6N</strain>
    </source>
</reference>
<comment type="similarity">
    <text evidence="2 8">Belongs to the PhoU family.</text>
</comment>
<dbReference type="AlphaFoldDB" id="A0AAT9FR31"/>
<comment type="function">
    <text evidence="7 8">Plays a role in the regulation of phosphate uptake.</text>
</comment>
<proteinExistence type="inferred from homology"/>
<dbReference type="KEGG" id="osu:NT6N_34780"/>
<evidence type="ECO:0000256" key="7">
    <source>
        <dbReference type="ARBA" id="ARBA00056181"/>
    </source>
</evidence>